<sequence length="170" mass="18342">MKPHSIPLHFIVLSAMIVLIALFFTGSRTEVSALHPSIIPRTTQITSSPDSRLQDFAGTWYSHGAALIIQANGDATYTARAYSWCNANTPQPCDVIQKNIIISGIRMELKFTQAQGNVAYGTVLKSTVGHIGSPVSLTLAHDHTAKFTEVTSKSPRVLCDLYAPTGRCGA</sequence>
<feature type="transmembrane region" description="Helical" evidence="1">
    <location>
        <begin position="6"/>
        <end position="25"/>
    </location>
</feature>
<keyword evidence="1" id="KW-0812">Transmembrane</keyword>
<reference evidence="2 3" key="1">
    <citation type="submission" date="2023-02" db="EMBL/GenBank/DDBJ databases">
        <title>Dictyobacter halimunensis sp. nov., a new member of the class Ktedonobacteria from forest soil in a geothermal area.</title>
        <authorList>
            <person name="Rachmania M.K."/>
            <person name="Ningsih F."/>
            <person name="Sakai Y."/>
            <person name="Yabe S."/>
            <person name="Yokota A."/>
            <person name="Sjamsuridzal W."/>
        </authorList>
    </citation>
    <scope>NUCLEOTIDE SEQUENCE [LARGE SCALE GENOMIC DNA]</scope>
    <source>
        <strain evidence="2 3">S3.2.2.5</strain>
    </source>
</reference>
<evidence type="ECO:0000256" key="1">
    <source>
        <dbReference type="SAM" id="Phobius"/>
    </source>
</evidence>
<accession>A0ABQ6FRZ9</accession>
<evidence type="ECO:0008006" key="4">
    <source>
        <dbReference type="Google" id="ProtNLM"/>
    </source>
</evidence>
<keyword evidence="1" id="KW-0472">Membrane</keyword>
<dbReference type="EMBL" id="BSRI01000002">
    <property type="protein sequence ID" value="GLV56080.1"/>
    <property type="molecule type" value="Genomic_DNA"/>
</dbReference>
<gene>
    <name evidence="2" type="ORF">KDH_29240</name>
</gene>
<keyword evidence="1" id="KW-1133">Transmembrane helix</keyword>
<evidence type="ECO:0000313" key="3">
    <source>
        <dbReference type="Proteomes" id="UP001344906"/>
    </source>
</evidence>
<proteinExistence type="predicted"/>
<dbReference type="Proteomes" id="UP001344906">
    <property type="component" value="Unassembled WGS sequence"/>
</dbReference>
<evidence type="ECO:0000313" key="2">
    <source>
        <dbReference type="EMBL" id="GLV56080.1"/>
    </source>
</evidence>
<comment type="caution">
    <text evidence="2">The sequence shown here is derived from an EMBL/GenBank/DDBJ whole genome shotgun (WGS) entry which is preliminary data.</text>
</comment>
<protein>
    <recommendedName>
        <fullName evidence="4">Lipocalin-like domain-containing protein</fullName>
    </recommendedName>
</protein>
<name>A0ABQ6FRZ9_9CHLR</name>
<organism evidence="2 3">
    <name type="scientific">Dictyobacter halimunensis</name>
    <dbReference type="NCBI Taxonomy" id="3026934"/>
    <lineage>
        <taxon>Bacteria</taxon>
        <taxon>Bacillati</taxon>
        <taxon>Chloroflexota</taxon>
        <taxon>Ktedonobacteria</taxon>
        <taxon>Ktedonobacterales</taxon>
        <taxon>Dictyobacteraceae</taxon>
        <taxon>Dictyobacter</taxon>
    </lineage>
</organism>
<keyword evidence="3" id="KW-1185">Reference proteome</keyword>